<dbReference type="InterPro" id="IPR010319">
    <property type="entry name" value="Transglutaminase-like_Cys_pept"/>
</dbReference>
<dbReference type="STRING" id="1123029.SAMN02745172_01075"/>
<organism evidence="3 4">
    <name type="scientific">Pseudoxanthobacter soli DSM 19599</name>
    <dbReference type="NCBI Taxonomy" id="1123029"/>
    <lineage>
        <taxon>Bacteria</taxon>
        <taxon>Pseudomonadati</taxon>
        <taxon>Pseudomonadota</taxon>
        <taxon>Alphaproteobacteria</taxon>
        <taxon>Hyphomicrobiales</taxon>
        <taxon>Segnochrobactraceae</taxon>
        <taxon>Pseudoxanthobacter</taxon>
    </lineage>
</organism>
<feature type="region of interest" description="Disordered" evidence="1">
    <location>
        <begin position="186"/>
        <end position="206"/>
    </location>
</feature>
<evidence type="ECO:0000313" key="4">
    <source>
        <dbReference type="Proteomes" id="UP000186406"/>
    </source>
</evidence>
<dbReference type="EMBL" id="FRXO01000002">
    <property type="protein sequence ID" value="SHO62527.1"/>
    <property type="molecule type" value="Genomic_DNA"/>
</dbReference>
<accession>A0A1M7ZCC3</accession>
<gene>
    <name evidence="3" type="ORF">SAMN02745172_01075</name>
</gene>
<keyword evidence="4" id="KW-1185">Reference proteome</keyword>
<name>A0A1M7ZCC3_9HYPH</name>
<dbReference type="Pfam" id="PF06035">
    <property type="entry name" value="Peptidase_C93"/>
    <property type="match status" value="1"/>
</dbReference>
<evidence type="ECO:0000256" key="1">
    <source>
        <dbReference type="SAM" id="MobiDB-lite"/>
    </source>
</evidence>
<sequence>MIRRRAALIALLSAALMPRGAIARDFDAKVFMPVLGSAPAPVGYVDFCHRHGDDCHARTAHPVVVTLNDDRWLDLIVVNRSVNDRIAAATDMEVFGVEEYWDYPVDRGDCEDYVLLKRRELMQRGWPASALLITVVRDEDGAGHAVLTVRTDRGDLVLDNKVEIIRPWFQTPYSYIKRQSPRDASAWDRIDDRRPESSVSSIKHQR</sequence>
<evidence type="ECO:0000256" key="2">
    <source>
        <dbReference type="SAM" id="SignalP"/>
    </source>
</evidence>
<dbReference type="Proteomes" id="UP000186406">
    <property type="component" value="Unassembled WGS sequence"/>
</dbReference>
<feature type="signal peptide" evidence="2">
    <location>
        <begin position="1"/>
        <end position="23"/>
    </location>
</feature>
<feature type="compositionally biased region" description="Polar residues" evidence="1">
    <location>
        <begin position="197"/>
        <end position="206"/>
    </location>
</feature>
<dbReference type="PANTHER" id="PTHR39327">
    <property type="match status" value="1"/>
</dbReference>
<dbReference type="AlphaFoldDB" id="A0A1M7ZCC3"/>
<dbReference type="RefSeq" id="WP_073626363.1">
    <property type="nucleotide sequence ID" value="NZ_FRXO01000002.1"/>
</dbReference>
<feature type="compositionally biased region" description="Basic and acidic residues" evidence="1">
    <location>
        <begin position="186"/>
        <end position="196"/>
    </location>
</feature>
<dbReference type="PANTHER" id="PTHR39327:SF1">
    <property type="entry name" value="BLR5470 PROTEIN"/>
    <property type="match status" value="1"/>
</dbReference>
<proteinExistence type="predicted"/>
<keyword evidence="2" id="KW-0732">Signal</keyword>
<protein>
    <submittedName>
        <fullName evidence="3">Predicted transglutaminase-like cysteine proteinase</fullName>
    </submittedName>
</protein>
<feature type="chain" id="PRO_5013133767" evidence="2">
    <location>
        <begin position="24"/>
        <end position="206"/>
    </location>
</feature>
<dbReference type="Gene3D" id="3.10.620.30">
    <property type="match status" value="1"/>
</dbReference>
<evidence type="ECO:0000313" key="3">
    <source>
        <dbReference type="EMBL" id="SHO62527.1"/>
    </source>
</evidence>
<reference evidence="3 4" key="1">
    <citation type="submission" date="2016-12" db="EMBL/GenBank/DDBJ databases">
        <authorList>
            <person name="Song W.-J."/>
            <person name="Kurnit D.M."/>
        </authorList>
    </citation>
    <scope>NUCLEOTIDE SEQUENCE [LARGE SCALE GENOMIC DNA]</scope>
    <source>
        <strain evidence="3 4">DSM 19599</strain>
    </source>
</reference>